<dbReference type="EMBL" id="DVLW01000092">
    <property type="protein sequence ID" value="HIT94209.1"/>
    <property type="molecule type" value="Genomic_DNA"/>
</dbReference>
<dbReference type="GO" id="GO:0016829">
    <property type="term" value="F:lyase activity"/>
    <property type="evidence" value="ECO:0007669"/>
    <property type="project" value="UniProtKB-KW"/>
</dbReference>
<organism evidence="6 7">
    <name type="scientific">Candidatus Faecivivens stercoripullorum</name>
    <dbReference type="NCBI Taxonomy" id="2840805"/>
    <lineage>
        <taxon>Bacteria</taxon>
        <taxon>Bacillati</taxon>
        <taxon>Bacillota</taxon>
        <taxon>Clostridia</taxon>
        <taxon>Eubacteriales</taxon>
        <taxon>Oscillospiraceae</taxon>
        <taxon>Oscillospiraceae incertae sedis</taxon>
        <taxon>Candidatus Faecivivens</taxon>
    </lineage>
</organism>
<name>A0A9D1KRF7_9FIRM</name>
<dbReference type="AlphaFoldDB" id="A0A9D1KRF7"/>
<evidence type="ECO:0000256" key="3">
    <source>
        <dbReference type="ARBA" id="ARBA00023239"/>
    </source>
</evidence>
<keyword evidence="2 4" id="KW-0648">Protein biosynthesis</keyword>
<sequence>MAKKSAKNEKTNVCRLLDQAGIPYETHFYPHGDEAVDGATVASILNQPPERVFKTLVTRGAGKSGCFVFVIPVTAELNLKAAAKAVGVKSVEMLHVNELLGTTGYIRGGCSPVGMKKLFPTCIDQSALDQPTIMVSGGKIGIQVELEPKALAGLIGAQFAPITMETTV</sequence>
<reference evidence="6" key="1">
    <citation type="submission" date="2020-10" db="EMBL/GenBank/DDBJ databases">
        <authorList>
            <person name="Gilroy R."/>
        </authorList>
    </citation>
    <scope>NUCLEOTIDE SEQUENCE</scope>
    <source>
        <strain evidence="6">ChiBcec7-5410</strain>
    </source>
</reference>
<dbReference type="SUPFAM" id="SSF55826">
    <property type="entry name" value="YbaK/ProRS associated domain"/>
    <property type="match status" value="1"/>
</dbReference>
<evidence type="ECO:0000313" key="7">
    <source>
        <dbReference type="Proteomes" id="UP000824160"/>
    </source>
</evidence>
<dbReference type="Proteomes" id="UP000824160">
    <property type="component" value="Unassembled WGS sequence"/>
</dbReference>
<dbReference type="InterPro" id="IPR004369">
    <property type="entry name" value="Prolyl-tRNA_editing_YbaK/EbsC"/>
</dbReference>
<evidence type="ECO:0000313" key="6">
    <source>
        <dbReference type="EMBL" id="HIT94209.1"/>
    </source>
</evidence>
<comment type="caution">
    <text evidence="6">The sequence shown here is derived from an EMBL/GenBank/DDBJ whole genome shotgun (WGS) entry which is preliminary data.</text>
</comment>
<dbReference type="InterPro" id="IPR007214">
    <property type="entry name" value="YbaK/aa-tRNA-synth-assoc-dom"/>
</dbReference>
<proteinExistence type="inferred from homology"/>
<dbReference type="CDD" id="cd00002">
    <property type="entry name" value="YbaK_deacylase"/>
    <property type="match status" value="1"/>
</dbReference>
<feature type="domain" description="YbaK/aminoacyl-tRNA synthetase-associated" evidence="5">
    <location>
        <begin position="39"/>
        <end position="152"/>
    </location>
</feature>
<protein>
    <recommendedName>
        <fullName evidence="4">Cys-tRNA(Pro)/Cys-tRNA(Cys) deacylase</fullName>
        <ecNumber evidence="4">4.2.-.-</ecNumber>
    </recommendedName>
</protein>
<dbReference type="PANTHER" id="PTHR30411">
    <property type="entry name" value="CYTOPLASMIC PROTEIN"/>
    <property type="match status" value="1"/>
</dbReference>
<dbReference type="Pfam" id="PF04073">
    <property type="entry name" value="tRNA_edit"/>
    <property type="match status" value="1"/>
</dbReference>
<accession>A0A9D1KRF7</accession>
<evidence type="ECO:0000259" key="5">
    <source>
        <dbReference type="Pfam" id="PF04073"/>
    </source>
</evidence>
<dbReference type="EC" id="4.2.-.-" evidence="4"/>
<evidence type="ECO:0000256" key="4">
    <source>
        <dbReference type="PIRNR" id="PIRNR006181"/>
    </source>
</evidence>
<dbReference type="GO" id="GO:0006412">
    <property type="term" value="P:translation"/>
    <property type="evidence" value="ECO:0007669"/>
    <property type="project" value="UniProtKB-KW"/>
</dbReference>
<dbReference type="PIRSF" id="PIRSF006181">
    <property type="entry name" value="EbsC_YbaK"/>
    <property type="match status" value="1"/>
</dbReference>
<dbReference type="PANTHER" id="PTHR30411:SF0">
    <property type="entry name" value="CYS-TRNA(PRO)_CYS-TRNA(CYS) DEACYLASE YBAK"/>
    <property type="match status" value="1"/>
</dbReference>
<dbReference type="NCBIfam" id="TIGR00011">
    <property type="entry name" value="YbaK_EbsC"/>
    <property type="match status" value="1"/>
</dbReference>
<dbReference type="InterPro" id="IPR036754">
    <property type="entry name" value="YbaK/aa-tRNA-synt-asso_dom_sf"/>
</dbReference>
<gene>
    <name evidence="6" type="primary">ybaK</name>
    <name evidence="6" type="ORF">IAC43_03415</name>
</gene>
<keyword evidence="3 4" id="KW-0456">Lyase</keyword>
<evidence type="ECO:0000256" key="1">
    <source>
        <dbReference type="ARBA" id="ARBA00009798"/>
    </source>
</evidence>
<evidence type="ECO:0000256" key="2">
    <source>
        <dbReference type="ARBA" id="ARBA00022917"/>
    </source>
</evidence>
<reference evidence="6" key="2">
    <citation type="journal article" date="2021" name="PeerJ">
        <title>Extensive microbial diversity within the chicken gut microbiome revealed by metagenomics and culture.</title>
        <authorList>
            <person name="Gilroy R."/>
            <person name="Ravi A."/>
            <person name="Getino M."/>
            <person name="Pursley I."/>
            <person name="Horton D.L."/>
            <person name="Alikhan N.F."/>
            <person name="Baker D."/>
            <person name="Gharbi K."/>
            <person name="Hall N."/>
            <person name="Watson M."/>
            <person name="Adriaenssens E.M."/>
            <person name="Foster-Nyarko E."/>
            <person name="Jarju S."/>
            <person name="Secka A."/>
            <person name="Antonio M."/>
            <person name="Oren A."/>
            <person name="Chaudhuri R.R."/>
            <person name="La Ragione R."/>
            <person name="Hildebrand F."/>
            <person name="Pallen M.J."/>
        </authorList>
    </citation>
    <scope>NUCLEOTIDE SEQUENCE</scope>
    <source>
        <strain evidence="6">ChiBcec7-5410</strain>
    </source>
</reference>
<dbReference type="GO" id="GO:0002161">
    <property type="term" value="F:aminoacyl-tRNA deacylase activity"/>
    <property type="evidence" value="ECO:0007669"/>
    <property type="project" value="InterPro"/>
</dbReference>
<dbReference type="Gene3D" id="3.90.960.10">
    <property type="entry name" value="YbaK/aminoacyl-tRNA synthetase-associated domain"/>
    <property type="match status" value="1"/>
</dbReference>
<comment type="similarity">
    <text evidence="1 4">Belongs to the prolyl-tRNA editing family. YbaK/EbsC subfamily.</text>
</comment>